<evidence type="ECO:0000256" key="1">
    <source>
        <dbReference type="SAM" id="SignalP"/>
    </source>
</evidence>
<organism evidence="2 3">
    <name type="scientific">Ilyodon furcidens</name>
    <name type="common">goldbreast splitfin</name>
    <dbReference type="NCBI Taxonomy" id="33524"/>
    <lineage>
        <taxon>Eukaryota</taxon>
        <taxon>Metazoa</taxon>
        <taxon>Chordata</taxon>
        <taxon>Craniata</taxon>
        <taxon>Vertebrata</taxon>
        <taxon>Euteleostomi</taxon>
        <taxon>Actinopterygii</taxon>
        <taxon>Neopterygii</taxon>
        <taxon>Teleostei</taxon>
        <taxon>Neoteleostei</taxon>
        <taxon>Acanthomorphata</taxon>
        <taxon>Ovalentaria</taxon>
        <taxon>Atherinomorphae</taxon>
        <taxon>Cyprinodontiformes</taxon>
        <taxon>Goodeidae</taxon>
        <taxon>Ilyodon</taxon>
    </lineage>
</organism>
<protein>
    <recommendedName>
        <fullName evidence="4">Secreted protein</fullName>
    </recommendedName>
</protein>
<reference evidence="2 3" key="1">
    <citation type="submission" date="2021-06" db="EMBL/GenBank/DDBJ databases">
        <authorList>
            <person name="Palmer J.M."/>
        </authorList>
    </citation>
    <scope>NUCLEOTIDE SEQUENCE [LARGE SCALE GENOMIC DNA]</scope>
    <source>
        <strain evidence="3">if_2019</strain>
        <tissue evidence="2">Muscle</tissue>
    </source>
</reference>
<feature type="signal peptide" evidence="1">
    <location>
        <begin position="1"/>
        <end position="20"/>
    </location>
</feature>
<gene>
    <name evidence="2" type="ORF">ILYODFUR_011919</name>
</gene>
<proteinExistence type="predicted"/>
<feature type="chain" id="PRO_5045806855" description="Secreted protein" evidence="1">
    <location>
        <begin position="21"/>
        <end position="132"/>
    </location>
</feature>
<keyword evidence="1" id="KW-0732">Signal</keyword>
<evidence type="ECO:0000313" key="3">
    <source>
        <dbReference type="Proteomes" id="UP001482620"/>
    </source>
</evidence>
<accession>A0ABV0THW4</accession>
<evidence type="ECO:0008006" key="4">
    <source>
        <dbReference type="Google" id="ProtNLM"/>
    </source>
</evidence>
<evidence type="ECO:0000313" key="2">
    <source>
        <dbReference type="EMBL" id="MEQ2232489.1"/>
    </source>
</evidence>
<keyword evidence="3" id="KW-1185">Reference proteome</keyword>
<comment type="caution">
    <text evidence="2">The sequence shown here is derived from an EMBL/GenBank/DDBJ whole genome shotgun (WGS) entry which is preliminary data.</text>
</comment>
<dbReference type="EMBL" id="JAHRIQ010035670">
    <property type="protein sequence ID" value="MEQ2232489.1"/>
    <property type="molecule type" value="Genomic_DNA"/>
</dbReference>
<name>A0ABV0THW4_9TELE</name>
<sequence length="132" mass="14889">MIQLLMFFLLLCFAPAFLECYSLLSCVITVHSSRLVMSASALIYPPCSFAQGASDCVFTHSKPLRFSLRFSLTNLGLHNPRFYENRHSPLRSGVYWFLKTEEKNVFDGNRLSGLIIYTETGVCPTQPVTAVK</sequence>
<dbReference type="Proteomes" id="UP001482620">
    <property type="component" value="Unassembled WGS sequence"/>
</dbReference>